<organism evidence="1 2">
    <name type="scientific">Salmonirosea aquatica</name>
    <dbReference type="NCBI Taxonomy" id="2654236"/>
    <lineage>
        <taxon>Bacteria</taxon>
        <taxon>Pseudomonadati</taxon>
        <taxon>Bacteroidota</taxon>
        <taxon>Cytophagia</taxon>
        <taxon>Cytophagales</taxon>
        <taxon>Spirosomataceae</taxon>
        <taxon>Salmonirosea</taxon>
    </lineage>
</organism>
<gene>
    <name evidence="1" type="ORF">GBK04_25660</name>
</gene>
<dbReference type="RefSeq" id="WP_152764726.1">
    <property type="nucleotide sequence ID" value="NZ_WHLY01000002.1"/>
</dbReference>
<reference evidence="1 2" key="1">
    <citation type="submission" date="2019-10" db="EMBL/GenBank/DDBJ databases">
        <title>Draft Genome Sequence of Cytophagaceae sp. SJW1-29.</title>
        <authorList>
            <person name="Choi A."/>
        </authorList>
    </citation>
    <scope>NUCLEOTIDE SEQUENCE [LARGE SCALE GENOMIC DNA]</scope>
    <source>
        <strain evidence="1 2">SJW1-29</strain>
    </source>
</reference>
<comment type="caution">
    <text evidence="1">The sequence shown here is derived from an EMBL/GenBank/DDBJ whole genome shotgun (WGS) entry which is preliminary data.</text>
</comment>
<dbReference type="EMBL" id="WHLY01000002">
    <property type="protein sequence ID" value="MPR36638.1"/>
    <property type="molecule type" value="Genomic_DNA"/>
</dbReference>
<name>A0A7C9BG25_9BACT</name>
<accession>A0A7C9BG25</accession>
<protein>
    <submittedName>
        <fullName evidence="1">Uncharacterized protein</fullName>
    </submittedName>
</protein>
<keyword evidence="2" id="KW-1185">Reference proteome</keyword>
<evidence type="ECO:0000313" key="1">
    <source>
        <dbReference type="EMBL" id="MPR36638.1"/>
    </source>
</evidence>
<proteinExistence type="predicted"/>
<sequence>MLKPVRYTSDDDTLVSLNLIVGGMLFEWDEGGDICCCICERTIRDYGLSVEQFKHMVLIDGLRQMLEYYPNAFLHLGHNKYIHCEILAAKPKN</sequence>
<evidence type="ECO:0000313" key="2">
    <source>
        <dbReference type="Proteomes" id="UP000479293"/>
    </source>
</evidence>
<dbReference type="Proteomes" id="UP000479293">
    <property type="component" value="Unassembled WGS sequence"/>
</dbReference>
<dbReference type="AlphaFoldDB" id="A0A7C9BG25"/>